<dbReference type="InParanoid" id="A0A165H3M1"/>
<dbReference type="PANTHER" id="PTHR14209">
    <property type="entry name" value="ISOAMYL ACETATE-HYDROLYZING ESTERASE 1"/>
    <property type="match status" value="1"/>
</dbReference>
<dbReference type="InterPro" id="IPR013830">
    <property type="entry name" value="SGNH_hydro"/>
</dbReference>
<dbReference type="GeneID" id="63820779"/>
<reference evidence="2 3" key="1">
    <citation type="journal article" date="2016" name="Mol. Biol. Evol.">
        <title>Comparative Genomics of Early-Diverging Mushroom-Forming Fungi Provides Insights into the Origins of Lignocellulose Decay Capabilities.</title>
        <authorList>
            <person name="Nagy L.G."/>
            <person name="Riley R."/>
            <person name="Tritt A."/>
            <person name="Adam C."/>
            <person name="Daum C."/>
            <person name="Floudas D."/>
            <person name="Sun H."/>
            <person name="Yadav J.S."/>
            <person name="Pangilinan J."/>
            <person name="Larsson K.H."/>
            <person name="Matsuura K."/>
            <person name="Barry K."/>
            <person name="Labutti K."/>
            <person name="Kuo R."/>
            <person name="Ohm R.A."/>
            <person name="Bhattacharya S.S."/>
            <person name="Shirouzu T."/>
            <person name="Yoshinaga Y."/>
            <person name="Martin F.M."/>
            <person name="Grigoriev I.V."/>
            <person name="Hibbett D.S."/>
        </authorList>
    </citation>
    <scope>NUCLEOTIDE SEQUENCE [LARGE SCALE GENOMIC DNA]</scope>
    <source>
        <strain evidence="2 3">93-53</strain>
    </source>
</reference>
<evidence type="ECO:0000259" key="1">
    <source>
        <dbReference type="Pfam" id="PF13472"/>
    </source>
</evidence>
<name>A0A165H3M1_9APHY</name>
<dbReference type="Pfam" id="PF13472">
    <property type="entry name" value="Lipase_GDSL_2"/>
    <property type="match status" value="1"/>
</dbReference>
<accession>A0A165H3M1</accession>
<dbReference type="CDD" id="cd01838">
    <property type="entry name" value="Isoamyl_acetate_hydrolase_like"/>
    <property type="match status" value="1"/>
</dbReference>
<keyword evidence="3" id="KW-1185">Reference proteome</keyword>
<feature type="domain" description="SGNH hydrolase-type esterase" evidence="1">
    <location>
        <begin position="11"/>
        <end position="210"/>
    </location>
</feature>
<gene>
    <name evidence="2" type="ORF">LAESUDRAFT_642814</name>
</gene>
<dbReference type="OrthoDB" id="671439at2759"/>
<dbReference type="SUPFAM" id="SSF52266">
    <property type="entry name" value="SGNH hydrolase"/>
    <property type="match status" value="1"/>
</dbReference>
<dbReference type="RefSeq" id="XP_040768938.1">
    <property type="nucleotide sequence ID" value="XM_040903749.1"/>
</dbReference>
<dbReference type="GO" id="GO:0016298">
    <property type="term" value="F:lipase activity"/>
    <property type="evidence" value="ECO:0007669"/>
    <property type="project" value="InterPro"/>
</dbReference>
<proteinExistence type="predicted"/>
<evidence type="ECO:0000313" key="3">
    <source>
        <dbReference type="Proteomes" id="UP000076871"/>
    </source>
</evidence>
<sequence length="258" mass="29036">MAANVEDVIMLLGDSLTQGGWDPQGFAQKLSYAYQRKLDVLNRGMSGYNSEWIRPIFEQCFATQHEQHHVPKVRLLTIWLGANDAALPGSPQHVSLSDYAANLTELVRIVTSPSSPRYSPDTRILLLTPPPINTHQWAVRQAAKDPPKALDRKFEVTQAYAAKVLDVGKEVGVPVVDLWTTLWDACGRKEEQLSQYLYDGLHLNEQGYAIAYDEIIKAISANYPELHYDKLKPVFPYWDRIDLQNLPASLAKGSAFDE</sequence>
<dbReference type="AlphaFoldDB" id="A0A165H3M1"/>
<dbReference type="GO" id="GO:0006629">
    <property type="term" value="P:lipid metabolic process"/>
    <property type="evidence" value="ECO:0007669"/>
    <property type="project" value="InterPro"/>
</dbReference>
<dbReference type="PANTHER" id="PTHR14209:SF19">
    <property type="entry name" value="ISOAMYL ACETATE-HYDROLYZING ESTERASE 1 HOMOLOG"/>
    <property type="match status" value="1"/>
</dbReference>
<dbReference type="FunCoup" id="A0A165H3M1">
    <property type="interactions" value="107"/>
</dbReference>
<dbReference type="Gene3D" id="3.40.50.1110">
    <property type="entry name" value="SGNH hydrolase"/>
    <property type="match status" value="1"/>
</dbReference>
<dbReference type="PROSITE" id="PS01098">
    <property type="entry name" value="LIPASE_GDSL_SER"/>
    <property type="match status" value="1"/>
</dbReference>
<dbReference type="InterPro" id="IPR008265">
    <property type="entry name" value="Lipase_GDSL_AS"/>
</dbReference>
<dbReference type="STRING" id="1314785.A0A165H3M1"/>
<keyword evidence="2" id="KW-0378">Hydrolase</keyword>
<dbReference type="EMBL" id="KV427607">
    <property type="protein sequence ID" value="KZT11198.1"/>
    <property type="molecule type" value="Genomic_DNA"/>
</dbReference>
<evidence type="ECO:0000313" key="2">
    <source>
        <dbReference type="EMBL" id="KZT11198.1"/>
    </source>
</evidence>
<dbReference type="Proteomes" id="UP000076871">
    <property type="component" value="Unassembled WGS sequence"/>
</dbReference>
<protein>
    <submittedName>
        <fullName evidence="2">SGNH hydrolase</fullName>
    </submittedName>
</protein>
<dbReference type="InterPro" id="IPR036514">
    <property type="entry name" value="SGNH_hydro_sf"/>
</dbReference>
<dbReference type="InterPro" id="IPR045136">
    <property type="entry name" value="Iah1-like"/>
</dbReference>
<organism evidence="2 3">
    <name type="scientific">Laetiporus sulphureus 93-53</name>
    <dbReference type="NCBI Taxonomy" id="1314785"/>
    <lineage>
        <taxon>Eukaryota</taxon>
        <taxon>Fungi</taxon>
        <taxon>Dikarya</taxon>
        <taxon>Basidiomycota</taxon>
        <taxon>Agaricomycotina</taxon>
        <taxon>Agaricomycetes</taxon>
        <taxon>Polyporales</taxon>
        <taxon>Laetiporus</taxon>
    </lineage>
</organism>